<accession>A0A367QCU4</accession>
<keyword evidence="2" id="KW-0472">Membrane</keyword>
<dbReference type="PANTHER" id="PTHR30570">
    <property type="entry name" value="PERIPLASMIC PHOSPHATE BINDING COMPONENT OF PHOSPHATE ABC TRANSPORTER"/>
    <property type="match status" value="1"/>
</dbReference>
<dbReference type="GO" id="GO:0005524">
    <property type="term" value="F:ATP binding"/>
    <property type="evidence" value="ECO:0007669"/>
    <property type="project" value="InterPro"/>
</dbReference>
<evidence type="ECO:0000259" key="3">
    <source>
        <dbReference type="PROSITE" id="PS50011"/>
    </source>
</evidence>
<dbReference type="SUPFAM" id="SSF56112">
    <property type="entry name" value="Protein kinase-like (PK-like)"/>
    <property type="match status" value="1"/>
</dbReference>
<dbReference type="InterPro" id="IPR050811">
    <property type="entry name" value="Phosphate_ABC_transporter"/>
</dbReference>
<keyword evidence="5" id="KW-1185">Reference proteome</keyword>
<dbReference type="AlphaFoldDB" id="A0A367QCU4"/>
<dbReference type="GO" id="GO:0004672">
    <property type="term" value="F:protein kinase activity"/>
    <property type="evidence" value="ECO:0007669"/>
    <property type="project" value="InterPro"/>
</dbReference>
<dbReference type="Gene3D" id="1.10.510.10">
    <property type="entry name" value="Transferase(Phosphotransferase) domain 1"/>
    <property type="match status" value="1"/>
</dbReference>
<evidence type="ECO:0000256" key="1">
    <source>
        <dbReference type="ARBA" id="ARBA00022729"/>
    </source>
</evidence>
<evidence type="ECO:0000256" key="2">
    <source>
        <dbReference type="SAM" id="Phobius"/>
    </source>
</evidence>
<dbReference type="Pfam" id="PF12849">
    <property type="entry name" value="PBP_like_2"/>
    <property type="match status" value="1"/>
</dbReference>
<dbReference type="PROSITE" id="PS50011">
    <property type="entry name" value="PROTEIN_KINASE_DOM"/>
    <property type="match status" value="1"/>
</dbReference>
<reference evidence="4" key="1">
    <citation type="submission" date="2016-04" db="EMBL/GenBank/DDBJ databases">
        <authorList>
            <person name="Tabuchi Yagui T.R."/>
        </authorList>
    </citation>
    <scope>NUCLEOTIDE SEQUENCE [LARGE SCALE GENOMIC DNA]</scope>
    <source>
        <strain evidence="4">NIES-26</strain>
    </source>
</reference>
<evidence type="ECO:0000313" key="4">
    <source>
        <dbReference type="EMBL" id="RCJ22007.1"/>
    </source>
</evidence>
<dbReference type="Gene3D" id="3.40.190.10">
    <property type="entry name" value="Periplasmic binding protein-like II"/>
    <property type="match status" value="2"/>
</dbReference>
<feature type="transmembrane region" description="Helical" evidence="2">
    <location>
        <begin position="437"/>
        <end position="456"/>
    </location>
</feature>
<feature type="domain" description="Protein kinase" evidence="3">
    <location>
        <begin position="153"/>
        <end position="446"/>
    </location>
</feature>
<dbReference type="InterPro" id="IPR011009">
    <property type="entry name" value="Kinase-like_dom_sf"/>
</dbReference>
<dbReference type="PANTHER" id="PTHR30570:SF1">
    <property type="entry name" value="PHOSPHATE-BINDING PROTEIN PSTS"/>
    <property type="match status" value="1"/>
</dbReference>
<comment type="caution">
    <text evidence="4">The sequence shown here is derived from an EMBL/GenBank/DDBJ whole genome shotgun (WGS) entry which is preliminary data.</text>
</comment>
<gene>
    <name evidence="4" type="ORF">A6770_05120</name>
</gene>
<dbReference type="EMBL" id="LXQD01000328">
    <property type="protein sequence ID" value="RCJ22007.1"/>
    <property type="molecule type" value="Genomic_DNA"/>
</dbReference>
<organism evidence="4 5">
    <name type="scientific">Nostoc minutum NIES-26</name>
    <dbReference type="NCBI Taxonomy" id="1844469"/>
    <lineage>
        <taxon>Bacteria</taxon>
        <taxon>Bacillati</taxon>
        <taxon>Cyanobacteriota</taxon>
        <taxon>Cyanophyceae</taxon>
        <taxon>Nostocales</taxon>
        <taxon>Nostocaceae</taxon>
        <taxon>Nostoc</taxon>
    </lineage>
</organism>
<protein>
    <submittedName>
        <fullName evidence="4">Phosphate ABC transporter substrate-binding protein</fullName>
    </submittedName>
</protein>
<dbReference type="Proteomes" id="UP000252107">
    <property type="component" value="Unassembled WGS sequence"/>
</dbReference>
<dbReference type="InterPro" id="IPR000719">
    <property type="entry name" value="Prot_kinase_dom"/>
</dbReference>
<proteinExistence type="predicted"/>
<evidence type="ECO:0000313" key="5">
    <source>
        <dbReference type="Proteomes" id="UP000252107"/>
    </source>
</evidence>
<dbReference type="SMART" id="SM00220">
    <property type="entry name" value="S_TKc"/>
    <property type="match status" value="1"/>
</dbReference>
<dbReference type="InterPro" id="IPR024370">
    <property type="entry name" value="PBP_domain"/>
</dbReference>
<name>A0A367QCU4_9NOSO</name>
<sequence>MVKETGKQIVQEAWQREAITQQAGQQASSRVGLPSRFRWVEKFSWVVPIVQEKTAPIAESIKAKLPKRFFREAQNPTVAEPELISTAITLQPPVSLGVDSIYRKYRCWNGNTLGCEWTQKTLEQDPTAKKCLQCGFPTNLPLKTEFRGYRGRYRIDSFLGHRGMGRLYLGIQIADRQLVVIKEYLLPNVCFNPEETRDRKQLFERIAGLSLADGRIQDMRLNSPWDAVADPVAERCYLVTNGNQDAYPTLSAYLATNGAMTEGEVYRVLSQVLQTLQFLHSQKFSLPSGQVQQGIAHGNISLDSLLIMADAKAFFIHVSDLALWERLFDLPTAKTIIPTFAQDLVSLGYVAFYLLTGSTVDLVSHQSLDPKQEQHWTSITLAFKAFILRLLELDKPFSSAEEARQALLQLPLPPPSEVLVITGKLEDDKTKLRRPPLLLLGMLGFVLLGSLIWFLLQKFQNQVILSENITVCCLKDVPAVPPGRYTYTGEKNGTWSYILRQTNLILQNQTLEQKLKASQPKLELTYQPEDSLTTAIDKVKSAQSDFAVTNLVNELTPELRDKEVAYDGLVVFVAFSYSKRDKSLPRALNGQISFEQLRDLYTGKITNWNQLKGANLPDLPVRLYVPLEQEALQIFEKRVLKEESAIAAFENLQNQNQKSSTFRTSSIDITRLSPLEMLRRVLEDFEENNIGSIGFATLSQVFGQCSAYPLAVVDGNKSAVQTLVQDNGKSIDPNTDLCDDKGSYKPNIQVFKSGSYPLGYPIVVVYPGDNSRPPIGQKFADMLRTEEVQKLLEKAGLVPVEKIKN</sequence>
<keyword evidence="1" id="KW-0732">Signal</keyword>
<keyword evidence="2" id="KW-0812">Transmembrane</keyword>
<keyword evidence="2" id="KW-1133">Transmembrane helix</keyword>
<dbReference type="SUPFAM" id="SSF53850">
    <property type="entry name" value="Periplasmic binding protein-like II"/>
    <property type="match status" value="1"/>
</dbReference>